<sequence length="65" mass="6841">MGNCAALSNSARGVFNKSKASPSPIETTFKLQAPLPSWPPGDGFDLGGLQVSQISSFSKVWATQE</sequence>
<name>A0A251Q8R4_PRUPE</name>
<evidence type="ECO:0000313" key="1">
    <source>
        <dbReference type="EMBL" id="ONI20172.1"/>
    </source>
</evidence>
<dbReference type="PANTHER" id="PTHR48152:SF3">
    <property type="entry name" value="DUF946 FAMILY PROTEIN (DUF946)"/>
    <property type="match status" value="1"/>
</dbReference>
<dbReference type="AlphaFoldDB" id="A0A251Q8R4"/>
<keyword evidence="2" id="KW-1185">Reference proteome</keyword>
<dbReference type="Proteomes" id="UP000006882">
    <property type="component" value="Chromosome G2"/>
</dbReference>
<gene>
    <name evidence="1" type="ORF">PRUPE_2G000800</name>
</gene>
<dbReference type="Gramene" id="ONI20172">
    <property type="protein sequence ID" value="ONI20172"/>
    <property type="gene ID" value="PRUPE_2G000800"/>
</dbReference>
<dbReference type="EMBL" id="CM007652">
    <property type="protein sequence ID" value="ONI20172.1"/>
    <property type="molecule type" value="Genomic_DNA"/>
</dbReference>
<dbReference type="PANTHER" id="PTHR48152">
    <property type="entry name" value="F1C9.34 PROTEIN"/>
    <property type="match status" value="1"/>
</dbReference>
<evidence type="ECO:0000313" key="2">
    <source>
        <dbReference type="Proteomes" id="UP000006882"/>
    </source>
</evidence>
<reference evidence="1 2" key="1">
    <citation type="journal article" date="2013" name="Nat. Genet.">
        <title>The high-quality draft genome of peach (Prunus persica) identifies unique patterns of genetic diversity, domestication and genome evolution.</title>
        <authorList>
            <consortium name="International Peach Genome Initiative"/>
            <person name="Verde I."/>
            <person name="Abbott A.G."/>
            <person name="Scalabrin S."/>
            <person name="Jung S."/>
            <person name="Shu S."/>
            <person name="Marroni F."/>
            <person name="Zhebentyayeva T."/>
            <person name="Dettori M.T."/>
            <person name="Grimwood J."/>
            <person name="Cattonaro F."/>
            <person name="Zuccolo A."/>
            <person name="Rossini L."/>
            <person name="Jenkins J."/>
            <person name="Vendramin E."/>
            <person name="Meisel L.A."/>
            <person name="Decroocq V."/>
            <person name="Sosinski B."/>
            <person name="Prochnik S."/>
            <person name="Mitros T."/>
            <person name="Policriti A."/>
            <person name="Cipriani G."/>
            <person name="Dondini L."/>
            <person name="Ficklin S."/>
            <person name="Goodstein D.M."/>
            <person name="Xuan P."/>
            <person name="Del Fabbro C."/>
            <person name="Aramini V."/>
            <person name="Copetti D."/>
            <person name="Gonzalez S."/>
            <person name="Horner D.S."/>
            <person name="Falchi R."/>
            <person name="Lucas S."/>
            <person name="Mica E."/>
            <person name="Maldonado J."/>
            <person name="Lazzari B."/>
            <person name="Bielenberg D."/>
            <person name="Pirona R."/>
            <person name="Miculan M."/>
            <person name="Barakat A."/>
            <person name="Testolin R."/>
            <person name="Stella A."/>
            <person name="Tartarini S."/>
            <person name="Tonutti P."/>
            <person name="Arus P."/>
            <person name="Orellana A."/>
            <person name="Wells C."/>
            <person name="Main D."/>
            <person name="Vizzotto G."/>
            <person name="Silva H."/>
            <person name="Salamini F."/>
            <person name="Schmutz J."/>
            <person name="Morgante M."/>
            <person name="Rokhsar D.S."/>
        </authorList>
    </citation>
    <scope>NUCLEOTIDE SEQUENCE [LARGE SCALE GENOMIC DNA]</scope>
    <source>
        <strain evidence="2">cv. Nemared</strain>
    </source>
</reference>
<proteinExistence type="predicted"/>
<dbReference type="Pfam" id="PF06101">
    <property type="entry name" value="Vps62"/>
    <property type="match status" value="1"/>
</dbReference>
<organism evidence="1 2">
    <name type="scientific">Prunus persica</name>
    <name type="common">Peach</name>
    <name type="synonym">Amygdalus persica</name>
    <dbReference type="NCBI Taxonomy" id="3760"/>
    <lineage>
        <taxon>Eukaryota</taxon>
        <taxon>Viridiplantae</taxon>
        <taxon>Streptophyta</taxon>
        <taxon>Embryophyta</taxon>
        <taxon>Tracheophyta</taxon>
        <taxon>Spermatophyta</taxon>
        <taxon>Magnoliopsida</taxon>
        <taxon>eudicotyledons</taxon>
        <taxon>Gunneridae</taxon>
        <taxon>Pentapetalae</taxon>
        <taxon>rosids</taxon>
        <taxon>fabids</taxon>
        <taxon>Rosales</taxon>
        <taxon>Rosaceae</taxon>
        <taxon>Amygdaloideae</taxon>
        <taxon>Amygdaleae</taxon>
        <taxon>Prunus</taxon>
    </lineage>
</organism>
<accession>A0A251Q8R4</accession>
<protein>
    <submittedName>
        <fullName evidence="1">Uncharacterized protein</fullName>
    </submittedName>
</protein>
<dbReference type="InterPro" id="IPR009291">
    <property type="entry name" value="Vps62"/>
</dbReference>